<proteinExistence type="predicted"/>
<reference evidence="1" key="2">
    <citation type="submission" date="2021-08" db="EMBL/GenBank/DDBJ databases">
        <authorList>
            <person name="Gostincar C."/>
            <person name="Sun X."/>
            <person name="Song Z."/>
            <person name="Gunde-Cimerman N."/>
        </authorList>
    </citation>
    <scope>NUCLEOTIDE SEQUENCE</scope>
    <source>
        <strain evidence="1">EXF-9911</strain>
    </source>
</reference>
<dbReference type="EMBL" id="JAHFXF010000183">
    <property type="protein sequence ID" value="KAG9693758.1"/>
    <property type="molecule type" value="Genomic_DNA"/>
</dbReference>
<reference evidence="1" key="1">
    <citation type="journal article" date="2021" name="J Fungi (Basel)">
        <title>Virulence traits and population genomics of the black yeast Aureobasidium melanogenum.</title>
        <authorList>
            <person name="Cernosa A."/>
            <person name="Sun X."/>
            <person name="Gostincar C."/>
            <person name="Fang C."/>
            <person name="Gunde-Cimerman N."/>
            <person name="Song Z."/>
        </authorList>
    </citation>
    <scope>NUCLEOTIDE SEQUENCE</scope>
    <source>
        <strain evidence="1">EXF-9911</strain>
    </source>
</reference>
<gene>
    <name evidence="1" type="ORF">KCU76_g5742</name>
</gene>
<dbReference type="Proteomes" id="UP000779574">
    <property type="component" value="Unassembled WGS sequence"/>
</dbReference>
<evidence type="ECO:0000313" key="1">
    <source>
        <dbReference type="EMBL" id="KAG9693758.1"/>
    </source>
</evidence>
<sequence length="162" mass="18210">MPMQYPIVCAAALTEEVMNRFIEDNDMDEDEWNFVFVDSIDECYDEPSFAPVEGPSNPNSPFIGKSPEECHKLLLKLCEDTESELLHRYFAIMDERSMQDDTVLLVRAGDGDEVELSSVRATFEASPSSLVCYLTGHSSPNTDAYSAGTDGVYRGPDKWNYK</sequence>
<dbReference type="OrthoDB" id="4483229at2759"/>
<name>A0A9P8JA34_AURME</name>
<evidence type="ECO:0000313" key="2">
    <source>
        <dbReference type="Proteomes" id="UP000779574"/>
    </source>
</evidence>
<comment type="caution">
    <text evidence="1">The sequence shown here is derived from an EMBL/GenBank/DDBJ whole genome shotgun (WGS) entry which is preliminary data.</text>
</comment>
<feature type="non-terminal residue" evidence="1">
    <location>
        <position position="162"/>
    </location>
</feature>
<protein>
    <submittedName>
        <fullName evidence="1">Uncharacterized protein</fullName>
    </submittedName>
</protein>
<organism evidence="1 2">
    <name type="scientific">Aureobasidium melanogenum</name>
    <name type="common">Aureobasidium pullulans var. melanogenum</name>
    <dbReference type="NCBI Taxonomy" id="46634"/>
    <lineage>
        <taxon>Eukaryota</taxon>
        <taxon>Fungi</taxon>
        <taxon>Dikarya</taxon>
        <taxon>Ascomycota</taxon>
        <taxon>Pezizomycotina</taxon>
        <taxon>Dothideomycetes</taxon>
        <taxon>Dothideomycetidae</taxon>
        <taxon>Dothideales</taxon>
        <taxon>Saccotheciaceae</taxon>
        <taxon>Aureobasidium</taxon>
    </lineage>
</organism>
<accession>A0A9P8JA34</accession>
<dbReference type="AlphaFoldDB" id="A0A9P8JA34"/>